<proteinExistence type="predicted"/>
<dbReference type="InterPro" id="IPR020845">
    <property type="entry name" value="AMP-binding_CS"/>
</dbReference>
<organism evidence="2">
    <name type="scientific">freshwater metagenome</name>
    <dbReference type="NCBI Taxonomy" id="449393"/>
    <lineage>
        <taxon>unclassified sequences</taxon>
        <taxon>metagenomes</taxon>
        <taxon>ecological metagenomes</taxon>
    </lineage>
</organism>
<dbReference type="Pfam" id="PF00501">
    <property type="entry name" value="AMP-binding"/>
    <property type="match status" value="1"/>
</dbReference>
<gene>
    <name evidence="2" type="ORF">GM50_8200</name>
</gene>
<dbReference type="PANTHER" id="PTHR43201">
    <property type="entry name" value="ACYL-COA SYNTHETASE"/>
    <property type="match status" value="1"/>
</dbReference>
<reference evidence="2" key="1">
    <citation type="submission" date="2014-05" db="EMBL/GenBank/DDBJ databases">
        <title>Key roles for freshwater Actinobacteria revealed by deep metagenomic sequencing.</title>
        <authorList>
            <person name="Ghai R."/>
            <person name="Mizuno C.M."/>
            <person name="Picazo A."/>
            <person name="Camacho A."/>
            <person name="Rodriguez-Valera F."/>
        </authorList>
    </citation>
    <scope>NUCLEOTIDE SEQUENCE</scope>
</reference>
<dbReference type="SUPFAM" id="SSF56801">
    <property type="entry name" value="Acetyl-CoA synthetase-like"/>
    <property type="match status" value="1"/>
</dbReference>
<dbReference type="GO" id="GO:0006631">
    <property type="term" value="P:fatty acid metabolic process"/>
    <property type="evidence" value="ECO:0007669"/>
    <property type="project" value="TreeGrafter"/>
</dbReference>
<dbReference type="EMBL" id="JNSK01000022">
    <property type="protein sequence ID" value="KGA18637.1"/>
    <property type="molecule type" value="Genomic_DNA"/>
</dbReference>
<dbReference type="InterPro" id="IPR045851">
    <property type="entry name" value="AMP-bd_C_sf"/>
</dbReference>
<dbReference type="PANTHER" id="PTHR43201:SF32">
    <property type="entry name" value="2-SUCCINYLBENZOATE--COA LIGASE, CHLOROPLASTIC_PEROXISOMAL"/>
    <property type="match status" value="1"/>
</dbReference>
<feature type="domain" description="AMP-dependent synthetase/ligase" evidence="1">
    <location>
        <begin position="49"/>
        <end position="207"/>
    </location>
</feature>
<sequence length="374" mass="40090">MDMSPNSDTRPRPVVAIDPLTPINQVMVMLAEGLAGRGSALNFTDHTIESVPADVSVIVQTTGSSGAPKYVGLSRSALITSARLSLEYLDASPGDLWSLLLPLHHIAGINVLVRSLELGTTPIDLRESKSYTDVDFTAVVPTQIFSALNGDQELLTHLQSAKKVLVGGAALTEELYQSAVSAGISIARTYGMSETSGGCVYEGKPLGDTQVRISEDGFIEIAGPTIASGYIQDPATWFASFYDGWFRTSDLGQIDGSGTLSILGRGDDLYISGGEKVSLAAVTKKLEERYSQNNWFALTLDDLKWGQRLVIAVAGENPPTQEEVASLLEDALGSAAKPKQYLTFETFPLIGIGKLDRLAVRKRAEEEFNGQSSE</sequence>
<dbReference type="GO" id="GO:0031956">
    <property type="term" value="F:medium-chain fatty acid-CoA ligase activity"/>
    <property type="evidence" value="ECO:0007669"/>
    <property type="project" value="TreeGrafter"/>
</dbReference>
<dbReference type="AlphaFoldDB" id="A0A094Q5F4"/>
<name>A0A094Q5F4_9ZZZZ</name>
<dbReference type="InterPro" id="IPR042099">
    <property type="entry name" value="ANL_N_sf"/>
</dbReference>
<dbReference type="Gene3D" id="3.30.300.30">
    <property type="match status" value="1"/>
</dbReference>
<accession>A0A094Q5F4</accession>
<evidence type="ECO:0000259" key="1">
    <source>
        <dbReference type="Pfam" id="PF00501"/>
    </source>
</evidence>
<dbReference type="Gene3D" id="3.40.50.12780">
    <property type="entry name" value="N-terminal domain of ligase-like"/>
    <property type="match status" value="1"/>
</dbReference>
<evidence type="ECO:0000313" key="2">
    <source>
        <dbReference type="EMBL" id="KGA18637.1"/>
    </source>
</evidence>
<comment type="caution">
    <text evidence="2">The sequence shown here is derived from an EMBL/GenBank/DDBJ whole genome shotgun (WGS) entry which is preliminary data.</text>
</comment>
<dbReference type="PROSITE" id="PS00455">
    <property type="entry name" value="AMP_BINDING"/>
    <property type="match status" value="1"/>
</dbReference>
<dbReference type="InterPro" id="IPR000873">
    <property type="entry name" value="AMP-dep_synth/lig_dom"/>
</dbReference>
<protein>
    <recommendedName>
        <fullName evidence="1">AMP-dependent synthetase/ligase domain-containing protein</fullName>
    </recommendedName>
</protein>